<gene>
    <name evidence="3" type="ORF">MNBD_GAMMA26-2400</name>
</gene>
<reference evidence="3" key="1">
    <citation type="submission" date="2018-06" db="EMBL/GenBank/DDBJ databases">
        <authorList>
            <person name="Zhirakovskaya E."/>
        </authorList>
    </citation>
    <scope>NUCLEOTIDE SEQUENCE</scope>
</reference>
<dbReference type="Gene3D" id="3.40.250.10">
    <property type="entry name" value="Rhodanese-like domain"/>
    <property type="match status" value="2"/>
</dbReference>
<feature type="domain" description="Rhodanese" evidence="2">
    <location>
        <begin position="20"/>
        <end position="128"/>
    </location>
</feature>
<organism evidence="3">
    <name type="scientific">hydrothermal vent metagenome</name>
    <dbReference type="NCBI Taxonomy" id="652676"/>
    <lineage>
        <taxon>unclassified sequences</taxon>
        <taxon>metagenomes</taxon>
        <taxon>ecological metagenomes</taxon>
    </lineage>
</organism>
<keyword evidence="1" id="KW-0677">Repeat</keyword>
<dbReference type="InterPro" id="IPR051126">
    <property type="entry name" value="Thiosulfate_sulfurtransferase"/>
</dbReference>
<dbReference type="GO" id="GO:0004792">
    <property type="term" value="F:thiosulfate-cyanide sulfurtransferase activity"/>
    <property type="evidence" value="ECO:0007669"/>
    <property type="project" value="UniProtKB-EC"/>
</dbReference>
<dbReference type="InterPro" id="IPR001763">
    <property type="entry name" value="Rhodanese-like_dom"/>
</dbReference>
<dbReference type="CDD" id="cd01449">
    <property type="entry name" value="TST_Repeat_2"/>
    <property type="match status" value="1"/>
</dbReference>
<proteinExistence type="predicted"/>
<feature type="domain" description="Rhodanese" evidence="2">
    <location>
        <begin position="158"/>
        <end position="271"/>
    </location>
</feature>
<evidence type="ECO:0000259" key="2">
    <source>
        <dbReference type="PROSITE" id="PS50206"/>
    </source>
</evidence>
<dbReference type="AlphaFoldDB" id="A0A3B1BEY8"/>
<dbReference type="PROSITE" id="PS00380">
    <property type="entry name" value="RHODANESE_1"/>
    <property type="match status" value="1"/>
</dbReference>
<accession>A0A3B1BEY8</accession>
<evidence type="ECO:0000313" key="3">
    <source>
        <dbReference type="EMBL" id="VAX10653.1"/>
    </source>
</evidence>
<protein>
    <submittedName>
        <fullName evidence="3">Thiosulfate sulfurtransferase, rhodanese</fullName>
        <ecNumber evidence="3">2.8.1.1</ecNumber>
    </submittedName>
</protein>
<dbReference type="SUPFAM" id="SSF52821">
    <property type="entry name" value="Rhodanese/Cell cycle control phosphatase"/>
    <property type="match status" value="2"/>
</dbReference>
<dbReference type="SMART" id="SM00450">
    <property type="entry name" value="RHOD"/>
    <property type="match status" value="2"/>
</dbReference>
<dbReference type="InterPro" id="IPR036873">
    <property type="entry name" value="Rhodanese-like_dom_sf"/>
</dbReference>
<evidence type="ECO:0000256" key="1">
    <source>
        <dbReference type="ARBA" id="ARBA00022737"/>
    </source>
</evidence>
<dbReference type="PANTHER" id="PTHR43855:SF1">
    <property type="entry name" value="THIOSULFATE SULFURTRANSFERASE"/>
    <property type="match status" value="1"/>
</dbReference>
<sequence>MPELDLPLIIEADVLEPLLGSKDLLVIDLCKASTYDQYHIPGAVHIEYAQIIASAPPVNGLIPEPAVLEQLFSAVGIGSDTHVVAYDDEGGGKSARLLWTLEIMGHQHLSMLNGGLYAWANDGHKMDAGIVTPQPATFISNYSEEPIANTDYILQNLNNPDIALIDARSEDEFSGRQLMSARGGHIPGAKHWNWQDIMDPLNHQRLKAEGELRQALAERGISPDQQVIAYCQTNHRSSLTYITLKSLGYQHVKGYPGSWSDWGNREETPVEK</sequence>
<dbReference type="CDD" id="cd01448">
    <property type="entry name" value="TST_Repeat_1"/>
    <property type="match status" value="1"/>
</dbReference>
<keyword evidence="3" id="KW-0808">Transferase</keyword>
<name>A0A3B1BEY8_9ZZZZ</name>
<dbReference type="Pfam" id="PF00581">
    <property type="entry name" value="Rhodanese"/>
    <property type="match status" value="2"/>
</dbReference>
<dbReference type="PANTHER" id="PTHR43855">
    <property type="entry name" value="THIOSULFATE SULFURTRANSFERASE"/>
    <property type="match status" value="1"/>
</dbReference>
<dbReference type="InterPro" id="IPR001307">
    <property type="entry name" value="Thiosulphate_STrfase_CS"/>
</dbReference>
<dbReference type="PROSITE" id="PS50206">
    <property type="entry name" value="RHODANESE_3"/>
    <property type="match status" value="2"/>
</dbReference>
<dbReference type="EC" id="2.8.1.1" evidence="3"/>
<dbReference type="EMBL" id="UOFX01000076">
    <property type="protein sequence ID" value="VAX10653.1"/>
    <property type="molecule type" value="Genomic_DNA"/>
</dbReference>